<sequence length="408" mass="44619">MPKDEQDEFAMTQFLFADIQVSCTPSLPPDLHNMHRVVLQGRYFLQIVDASNIAAGHEQRQEDTSNRMLKLCLTDGASLAYAIEHKPLRQLSAKTPRGTKVMLLPLSPRPHCLTSFHPHLQIIVENVEVRHGLLMLTSVVVLGASGNDALESMGSSTLSTTTPTSSTTHHPEQRSILPSSGLAVVVARAPTAVAPVIQPPSVPLPITPAAAAPQEPWDDASLSDEERATDPTVRHLFYGSPSSPTSTTISSTTRPPTKRTPVVHIGRVDSTIPSAVGGDPSKPFTYLSHTVGHVPSTWPTRRRVIKGFVKSVVSFEFQTGEYHLKVYVEDATRSILVSVESKVHPQVYCTVHSIVPVPHGRVLRNICPSDAGGRPARYALGRHHAAQAVSVGRAIHHRICPLYYYYYY</sequence>
<dbReference type="InterPro" id="IPR032199">
    <property type="entry name" value="RMI1_C"/>
</dbReference>
<dbReference type="GO" id="GO:0000712">
    <property type="term" value="P:resolution of meiotic recombination intermediates"/>
    <property type="evidence" value="ECO:0007669"/>
    <property type="project" value="TreeGrafter"/>
</dbReference>
<evidence type="ECO:0000256" key="2">
    <source>
        <dbReference type="ARBA" id="ARBA00018987"/>
    </source>
</evidence>
<dbReference type="InterPro" id="IPR042470">
    <property type="entry name" value="RMI1_N_C_sf"/>
</dbReference>
<dbReference type="AlphaFoldDB" id="A0A6A5A892"/>
<dbReference type="Pfam" id="PF16099">
    <property type="entry name" value="RMI1_C"/>
    <property type="match status" value="1"/>
</dbReference>
<dbReference type="Gene3D" id="2.40.50.770">
    <property type="entry name" value="RecQ-mediated genome instability protein Rmi1, C-terminal domain"/>
    <property type="match status" value="1"/>
</dbReference>
<dbReference type="Pfam" id="PF08585">
    <property type="entry name" value="RMI1_N_C"/>
    <property type="match status" value="1"/>
</dbReference>
<evidence type="ECO:0000313" key="6">
    <source>
        <dbReference type="EMBL" id="KAF0754533.1"/>
    </source>
</evidence>
<comment type="caution">
    <text evidence="6">The sequence shown here is derived from an EMBL/GenBank/DDBJ whole genome shotgun (WGS) entry which is preliminary data.</text>
</comment>
<accession>A0A6A5A892</accession>
<organism evidence="6 7">
    <name type="scientific">Aphanomyces astaci</name>
    <name type="common">Crayfish plague agent</name>
    <dbReference type="NCBI Taxonomy" id="112090"/>
    <lineage>
        <taxon>Eukaryota</taxon>
        <taxon>Sar</taxon>
        <taxon>Stramenopiles</taxon>
        <taxon>Oomycota</taxon>
        <taxon>Saprolegniomycetes</taxon>
        <taxon>Saprolegniales</taxon>
        <taxon>Verrucalvaceae</taxon>
        <taxon>Aphanomyces</taxon>
    </lineage>
</organism>
<evidence type="ECO:0000256" key="1">
    <source>
        <dbReference type="ARBA" id="ARBA00006395"/>
    </source>
</evidence>
<evidence type="ECO:0000259" key="4">
    <source>
        <dbReference type="Pfam" id="PF08585"/>
    </source>
</evidence>
<dbReference type="Proteomes" id="UP000469452">
    <property type="component" value="Unassembled WGS sequence"/>
</dbReference>
<dbReference type="GO" id="GO:0000724">
    <property type="term" value="P:double-strand break repair via homologous recombination"/>
    <property type="evidence" value="ECO:0007669"/>
    <property type="project" value="TreeGrafter"/>
</dbReference>
<dbReference type="EMBL" id="VJMI01010838">
    <property type="protein sequence ID" value="KAF0754533.1"/>
    <property type="molecule type" value="Genomic_DNA"/>
</dbReference>
<dbReference type="GO" id="GO:0000166">
    <property type="term" value="F:nucleotide binding"/>
    <property type="evidence" value="ECO:0007669"/>
    <property type="project" value="InterPro"/>
</dbReference>
<dbReference type="InterPro" id="IPR013894">
    <property type="entry name" value="RMI1_OB"/>
</dbReference>
<gene>
    <name evidence="6" type="ORF">AaE_005287</name>
</gene>
<dbReference type="PANTHER" id="PTHR14790:SF15">
    <property type="entry name" value="RECQ-MEDIATED GENOME INSTABILITY PROTEIN 1"/>
    <property type="match status" value="1"/>
</dbReference>
<evidence type="ECO:0000256" key="3">
    <source>
        <dbReference type="SAM" id="MobiDB-lite"/>
    </source>
</evidence>
<feature type="domain" description="RecQ mediated genome instability protein 1 OB-fold" evidence="4">
    <location>
        <begin position="58"/>
        <end position="104"/>
    </location>
</feature>
<dbReference type="VEuPathDB" id="FungiDB:H257_14584"/>
<feature type="domain" description="RecQ-mediated genome instability protein 1 C-terminal OB-fold" evidence="5">
    <location>
        <begin position="281"/>
        <end position="343"/>
    </location>
</feature>
<feature type="compositionally biased region" description="Low complexity" evidence="3">
    <location>
        <begin position="240"/>
        <end position="255"/>
    </location>
</feature>
<evidence type="ECO:0000259" key="5">
    <source>
        <dbReference type="Pfam" id="PF16099"/>
    </source>
</evidence>
<feature type="compositionally biased region" description="Low complexity" evidence="3">
    <location>
        <begin position="155"/>
        <end position="168"/>
    </location>
</feature>
<dbReference type="GO" id="GO:0031422">
    <property type="term" value="C:RecQ family helicase-topoisomerase III complex"/>
    <property type="evidence" value="ECO:0007669"/>
    <property type="project" value="TreeGrafter"/>
</dbReference>
<dbReference type="PANTHER" id="PTHR14790">
    <property type="entry name" value="RECQ-MEDIATED GENOME INSTABILITY PROTEIN 1 RMI1"/>
    <property type="match status" value="1"/>
</dbReference>
<dbReference type="GO" id="GO:0016604">
    <property type="term" value="C:nuclear body"/>
    <property type="evidence" value="ECO:0007669"/>
    <property type="project" value="TreeGrafter"/>
</dbReference>
<proteinExistence type="inferred from homology"/>
<feature type="region of interest" description="Disordered" evidence="3">
    <location>
        <begin position="232"/>
        <end position="260"/>
    </location>
</feature>
<comment type="similarity">
    <text evidence="1">Belongs to the RMI1 family.</text>
</comment>
<feature type="region of interest" description="Disordered" evidence="3">
    <location>
        <begin position="207"/>
        <end position="226"/>
    </location>
</feature>
<protein>
    <recommendedName>
        <fullName evidence="2">RecQ-mediated genome instability protein 1</fullName>
    </recommendedName>
</protein>
<evidence type="ECO:0000313" key="7">
    <source>
        <dbReference type="Proteomes" id="UP000469452"/>
    </source>
</evidence>
<feature type="region of interest" description="Disordered" evidence="3">
    <location>
        <begin position="152"/>
        <end position="176"/>
    </location>
</feature>
<name>A0A6A5A892_APHAT</name>
<reference evidence="6 7" key="1">
    <citation type="submission" date="2019-06" db="EMBL/GenBank/DDBJ databases">
        <title>Genomics analysis of Aphanomyces spp. identifies a new class of oomycete effector associated with host adaptation.</title>
        <authorList>
            <person name="Gaulin E."/>
        </authorList>
    </citation>
    <scope>NUCLEOTIDE SEQUENCE [LARGE SCALE GENOMIC DNA]</scope>
    <source>
        <strain evidence="6 7">E</strain>
    </source>
</reference>